<evidence type="ECO:0000313" key="3">
    <source>
        <dbReference type="Proteomes" id="UP000275078"/>
    </source>
</evidence>
<gene>
    <name evidence="2" type="ORF">BJ508DRAFT_96076</name>
</gene>
<keyword evidence="1" id="KW-0472">Membrane</keyword>
<feature type="transmembrane region" description="Helical" evidence="1">
    <location>
        <begin position="65"/>
        <end position="92"/>
    </location>
</feature>
<keyword evidence="1" id="KW-1133">Transmembrane helix</keyword>
<dbReference type="Proteomes" id="UP000275078">
    <property type="component" value="Unassembled WGS sequence"/>
</dbReference>
<sequence length="95" mass="11243">MGWAHGYGLSCIISFLRPVLSPIVWVRILFSVTVPFGCIFFLFILFFYGRIYVESRRSFVSSFPLYLFSLCFIFIKGAKSEYVWFFFFFALLEIL</sequence>
<evidence type="ECO:0000313" key="2">
    <source>
        <dbReference type="EMBL" id="RPA87111.1"/>
    </source>
</evidence>
<dbReference type="AlphaFoldDB" id="A0A3N4ISC2"/>
<name>A0A3N4ISC2_ASCIM</name>
<reference evidence="2 3" key="1">
    <citation type="journal article" date="2018" name="Nat. Ecol. Evol.">
        <title>Pezizomycetes genomes reveal the molecular basis of ectomycorrhizal truffle lifestyle.</title>
        <authorList>
            <person name="Murat C."/>
            <person name="Payen T."/>
            <person name="Noel B."/>
            <person name="Kuo A."/>
            <person name="Morin E."/>
            <person name="Chen J."/>
            <person name="Kohler A."/>
            <person name="Krizsan K."/>
            <person name="Balestrini R."/>
            <person name="Da Silva C."/>
            <person name="Montanini B."/>
            <person name="Hainaut M."/>
            <person name="Levati E."/>
            <person name="Barry K.W."/>
            <person name="Belfiori B."/>
            <person name="Cichocki N."/>
            <person name="Clum A."/>
            <person name="Dockter R.B."/>
            <person name="Fauchery L."/>
            <person name="Guy J."/>
            <person name="Iotti M."/>
            <person name="Le Tacon F."/>
            <person name="Lindquist E.A."/>
            <person name="Lipzen A."/>
            <person name="Malagnac F."/>
            <person name="Mello A."/>
            <person name="Molinier V."/>
            <person name="Miyauchi S."/>
            <person name="Poulain J."/>
            <person name="Riccioni C."/>
            <person name="Rubini A."/>
            <person name="Sitrit Y."/>
            <person name="Splivallo R."/>
            <person name="Traeger S."/>
            <person name="Wang M."/>
            <person name="Zifcakova L."/>
            <person name="Wipf D."/>
            <person name="Zambonelli A."/>
            <person name="Paolocci F."/>
            <person name="Nowrousian M."/>
            <person name="Ottonello S."/>
            <person name="Baldrian P."/>
            <person name="Spatafora J.W."/>
            <person name="Henrissat B."/>
            <person name="Nagy L.G."/>
            <person name="Aury J.M."/>
            <person name="Wincker P."/>
            <person name="Grigoriev I.V."/>
            <person name="Bonfante P."/>
            <person name="Martin F.M."/>
        </authorList>
    </citation>
    <scope>NUCLEOTIDE SEQUENCE [LARGE SCALE GENOMIC DNA]</scope>
    <source>
        <strain evidence="2 3">RN42</strain>
    </source>
</reference>
<accession>A0A3N4ISC2</accession>
<protein>
    <submittedName>
        <fullName evidence="2">Uncharacterized protein</fullName>
    </submittedName>
</protein>
<proteinExistence type="predicted"/>
<evidence type="ECO:0000256" key="1">
    <source>
        <dbReference type="SAM" id="Phobius"/>
    </source>
</evidence>
<keyword evidence="1" id="KW-0812">Transmembrane</keyword>
<dbReference type="EMBL" id="ML119647">
    <property type="protein sequence ID" value="RPA87111.1"/>
    <property type="molecule type" value="Genomic_DNA"/>
</dbReference>
<organism evidence="2 3">
    <name type="scientific">Ascobolus immersus RN42</name>
    <dbReference type="NCBI Taxonomy" id="1160509"/>
    <lineage>
        <taxon>Eukaryota</taxon>
        <taxon>Fungi</taxon>
        <taxon>Dikarya</taxon>
        <taxon>Ascomycota</taxon>
        <taxon>Pezizomycotina</taxon>
        <taxon>Pezizomycetes</taxon>
        <taxon>Pezizales</taxon>
        <taxon>Ascobolaceae</taxon>
        <taxon>Ascobolus</taxon>
    </lineage>
</organism>
<keyword evidence="3" id="KW-1185">Reference proteome</keyword>
<feature type="transmembrane region" description="Helical" evidence="1">
    <location>
        <begin position="24"/>
        <end position="53"/>
    </location>
</feature>